<evidence type="ECO:0000313" key="4">
    <source>
        <dbReference type="EMBL" id="GGE51331.1"/>
    </source>
</evidence>
<dbReference type="GO" id="GO:0008483">
    <property type="term" value="F:transaminase activity"/>
    <property type="evidence" value="ECO:0007669"/>
    <property type="project" value="InterPro"/>
</dbReference>
<keyword evidence="5" id="KW-1185">Reference proteome</keyword>
<dbReference type="InterPro" id="IPR005814">
    <property type="entry name" value="Aminotrans_3"/>
</dbReference>
<reference evidence="5" key="1">
    <citation type="journal article" date="2019" name="Int. J. Syst. Evol. Microbiol.">
        <title>The Global Catalogue of Microorganisms (GCM) 10K type strain sequencing project: providing services to taxonomists for standard genome sequencing and annotation.</title>
        <authorList>
            <consortium name="The Broad Institute Genomics Platform"/>
            <consortium name="The Broad Institute Genome Sequencing Center for Infectious Disease"/>
            <person name="Wu L."/>
            <person name="Ma J."/>
        </authorList>
    </citation>
    <scope>NUCLEOTIDE SEQUENCE [LARGE SCALE GENOMIC DNA]</scope>
    <source>
        <strain evidence="5">CGMCC 1.12664</strain>
    </source>
</reference>
<dbReference type="AlphaFoldDB" id="A0A917EJZ1"/>
<dbReference type="Gene3D" id="3.40.640.10">
    <property type="entry name" value="Type I PLP-dependent aspartate aminotransferase-like (Major domain)"/>
    <property type="match status" value="1"/>
</dbReference>
<evidence type="ECO:0000256" key="2">
    <source>
        <dbReference type="ARBA" id="ARBA00022898"/>
    </source>
</evidence>
<evidence type="ECO:0000313" key="5">
    <source>
        <dbReference type="Proteomes" id="UP000612855"/>
    </source>
</evidence>
<protein>
    <submittedName>
        <fullName evidence="4">Glutamate-1-semialdehyde 2,1-aminomutase</fullName>
    </submittedName>
</protein>
<dbReference type="InterPro" id="IPR049704">
    <property type="entry name" value="Aminotrans_3_PPA_site"/>
</dbReference>
<keyword evidence="2 3" id="KW-0663">Pyridoxal phosphate</keyword>
<dbReference type="SUPFAM" id="SSF53383">
    <property type="entry name" value="PLP-dependent transferases"/>
    <property type="match status" value="1"/>
</dbReference>
<dbReference type="Pfam" id="PF00202">
    <property type="entry name" value="Aminotran_3"/>
    <property type="match status" value="1"/>
</dbReference>
<organism evidence="4 5">
    <name type="scientific">Primorskyibacter flagellatus</name>
    <dbReference type="NCBI Taxonomy" id="1387277"/>
    <lineage>
        <taxon>Bacteria</taxon>
        <taxon>Pseudomonadati</taxon>
        <taxon>Pseudomonadota</taxon>
        <taxon>Alphaproteobacteria</taxon>
        <taxon>Rhodobacterales</taxon>
        <taxon>Roseobacteraceae</taxon>
        <taxon>Primorskyibacter</taxon>
    </lineage>
</organism>
<dbReference type="Gene3D" id="3.90.1150.10">
    <property type="entry name" value="Aspartate Aminotransferase, domain 1"/>
    <property type="match status" value="1"/>
</dbReference>
<dbReference type="InterPro" id="IPR015422">
    <property type="entry name" value="PyrdxlP-dep_Trfase_small"/>
</dbReference>
<dbReference type="Proteomes" id="UP000612855">
    <property type="component" value="Unassembled WGS sequence"/>
</dbReference>
<dbReference type="InterPro" id="IPR015421">
    <property type="entry name" value="PyrdxlP-dep_Trfase_major"/>
</dbReference>
<accession>A0A917EJZ1</accession>
<dbReference type="PROSITE" id="PS00600">
    <property type="entry name" value="AA_TRANSFER_CLASS_3"/>
    <property type="match status" value="1"/>
</dbReference>
<dbReference type="RefSeq" id="WP_229737762.1">
    <property type="nucleotide sequence ID" value="NZ_BMFJ01000004.1"/>
</dbReference>
<dbReference type="InterPro" id="IPR015424">
    <property type="entry name" value="PyrdxlP-dep_Trfase"/>
</dbReference>
<name>A0A917EJZ1_9RHOB</name>
<comment type="caution">
    <text evidence="4">The sequence shown here is derived from an EMBL/GenBank/DDBJ whole genome shotgun (WGS) entry which is preliminary data.</text>
</comment>
<comment type="cofactor">
    <cofactor evidence="1">
        <name>pyridoxal 5'-phosphate</name>
        <dbReference type="ChEBI" id="CHEBI:597326"/>
    </cofactor>
</comment>
<evidence type="ECO:0000256" key="3">
    <source>
        <dbReference type="RuleBase" id="RU003560"/>
    </source>
</evidence>
<dbReference type="PANTHER" id="PTHR43713:SF3">
    <property type="entry name" value="GLUTAMATE-1-SEMIALDEHYDE 2,1-AMINOMUTASE 1, CHLOROPLASTIC-RELATED"/>
    <property type="match status" value="1"/>
</dbReference>
<gene>
    <name evidence="4" type="ORF">GCM10011360_42840</name>
</gene>
<evidence type="ECO:0000256" key="1">
    <source>
        <dbReference type="ARBA" id="ARBA00001933"/>
    </source>
</evidence>
<dbReference type="EMBL" id="BMFJ01000004">
    <property type="protein sequence ID" value="GGE51331.1"/>
    <property type="molecule type" value="Genomic_DNA"/>
</dbReference>
<comment type="similarity">
    <text evidence="3">Belongs to the class-III pyridoxal-phosphate-dependent aminotransferase family.</text>
</comment>
<sequence length="414" mass="44395">MTATDQIGNRSADSLLRDRAAQVIPGGMWGHMRAAAVPEGYPQFFTGGKGARVTDADGRDYIDFMCSWGPIVLGHQHPAVEEAAAARWRGGDCLNGPTDQAVELAELLVRTMPSADWALFQKNGTDATTGCVTIARARTGRRRILVARGAYHGAVPWCSPSLVGVTAEDRAHLAYYEFNDIASLEQAVADAGEDLAGVIVSAFRHDLGRALEMPDPEFATAVRALCDRTGAALILDDVRAGFRLHLGGSWEQYGVRPDLSAYSKAIANGHPLSAIIGGDAWREAAATVFVTGSFWYTAAPMAAAIATLNELHRVDGPAVMRASGERLRAGLAEQAARHGFEVVQSGPPAMPLMQFVGDTGDKLGEAFCQEALRRGVYMHHRHNMFLGTAHTAEEIDRALDVTDSAFSALARRRG</sequence>
<dbReference type="PANTHER" id="PTHR43713">
    <property type="entry name" value="GLUTAMATE-1-SEMIALDEHYDE 2,1-AMINOMUTASE"/>
    <property type="match status" value="1"/>
</dbReference>
<proteinExistence type="inferred from homology"/>
<dbReference type="GO" id="GO:0030170">
    <property type="term" value="F:pyridoxal phosphate binding"/>
    <property type="evidence" value="ECO:0007669"/>
    <property type="project" value="InterPro"/>
</dbReference>